<name>A0A210Q6M2_MIZYE</name>
<sequence>MQLPDAEHPTLMFTSAVLGPCLESTTKHDIDDTDAVEEYFPTSKLEITLMENTAYPLTLIVLSADE</sequence>
<dbReference type="EMBL" id="NEDP02004788">
    <property type="protein sequence ID" value="OWF44392.1"/>
    <property type="molecule type" value="Genomic_DNA"/>
</dbReference>
<dbReference type="Proteomes" id="UP000242188">
    <property type="component" value="Unassembled WGS sequence"/>
</dbReference>
<dbReference type="AlphaFoldDB" id="A0A210Q6M2"/>
<organism evidence="2 3">
    <name type="scientific">Mizuhopecten yessoensis</name>
    <name type="common">Japanese scallop</name>
    <name type="synonym">Patinopecten yessoensis</name>
    <dbReference type="NCBI Taxonomy" id="6573"/>
    <lineage>
        <taxon>Eukaryota</taxon>
        <taxon>Metazoa</taxon>
        <taxon>Spiralia</taxon>
        <taxon>Lophotrochozoa</taxon>
        <taxon>Mollusca</taxon>
        <taxon>Bivalvia</taxon>
        <taxon>Autobranchia</taxon>
        <taxon>Pteriomorphia</taxon>
        <taxon>Pectinida</taxon>
        <taxon>Pectinoidea</taxon>
        <taxon>Pectinidae</taxon>
        <taxon>Mizuhopecten</taxon>
    </lineage>
</organism>
<comment type="caution">
    <text evidence="2">The sequence shown here is derived from an EMBL/GenBank/DDBJ whole genome shotgun (WGS) entry which is preliminary data.</text>
</comment>
<evidence type="ECO:0000313" key="1">
    <source>
        <dbReference type="EMBL" id="OWF44391.1"/>
    </source>
</evidence>
<evidence type="ECO:0000313" key="3">
    <source>
        <dbReference type="Proteomes" id="UP000242188"/>
    </source>
</evidence>
<dbReference type="EMBL" id="NEDP02004788">
    <property type="protein sequence ID" value="OWF44391.1"/>
    <property type="molecule type" value="Genomic_DNA"/>
</dbReference>
<protein>
    <submittedName>
        <fullName evidence="2">Uncharacterized protein</fullName>
    </submittedName>
</protein>
<keyword evidence="3" id="KW-1185">Reference proteome</keyword>
<accession>A0A210Q6M2</accession>
<proteinExistence type="predicted"/>
<evidence type="ECO:0000313" key="2">
    <source>
        <dbReference type="EMBL" id="OWF44392.1"/>
    </source>
</evidence>
<reference evidence="2 3" key="1">
    <citation type="journal article" date="2017" name="Nat. Ecol. Evol.">
        <title>Scallop genome provides insights into evolution of bilaterian karyotype and development.</title>
        <authorList>
            <person name="Wang S."/>
            <person name="Zhang J."/>
            <person name="Jiao W."/>
            <person name="Li J."/>
            <person name="Xun X."/>
            <person name="Sun Y."/>
            <person name="Guo X."/>
            <person name="Huan P."/>
            <person name="Dong B."/>
            <person name="Zhang L."/>
            <person name="Hu X."/>
            <person name="Sun X."/>
            <person name="Wang J."/>
            <person name="Zhao C."/>
            <person name="Wang Y."/>
            <person name="Wang D."/>
            <person name="Huang X."/>
            <person name="Wang R."/>
            <person name="Lv J."/>
            <person name="Li Y."/>
            <person name="Zhang Z."/>
            <person name="Liu B."/>
            <person name="Lu W."/>
            <person name="Hui Y."/>
            <person name="Liang J."/>
            <person name="Zhou Z."/>
            <person name="Hou R."/>
            <person name="Li X."/>
            <person name="Liu Y."/>
            <person name="Li H."/>
            <person name="Ning X."/>
            <person name="Lin Y."/>
            <person name="Zhao L."/>
            <person name="Xing Q."/>
            <person name="Dou J."/>
            <person name="Li Y."/>
            <person name="Mao J."/>
            <person name="Guo H."/>
            <person name="Dou H."/>
            <person name="Li T."/>
            <person name="Mu C."/>
            <person name="Jiang W."/>
            <person name="Fu Q."/>
            <person name="Fu X."/>
            <person name="Miao Y."/>
            <person name="Liu J."/>
            <person name="Yu Q."/>
            <person name="Li R."/>
            <person name="Liao H."/>
            <person name="Li X."/>
            <person name="Kong Y."/>
            <person name="Jiang Z."/>
            <person name="Chourrout D."/>
            <person name="Li R."/>
            <person name="Bao Z."/>
        </authorList>
    </citation>
    <scope>NUCLEOTIDE SEQUENCE [LARGE SCALE GENOMIC DNA]</scope>
    <source>
        <strain evidence="2 3">PY_sf001</strain>
    </source>
</reference>
<gene>
    <name evidence="1" type="ORF">KP79_PYT22811</name>
    <name evidence="2" type="ORF">KP79_PYT22812</name>
</gene>